<dbReference type="InterPro" id="IPR000014">
    <property type="entry name" value="PAS"/>
</dbReference>
<dbReference type="InterPro" id="IPR013656">
    <property type="entry name" value="PAS_4"/>
</dbReference>
<dbReference type="Pfam" id="PF08448">
    <property type="entry name" value="PAS_4"/>
    <property type="match status" value="2"/>
</dbReference>
<dbReference type="SUPFAM" id="SSF141868">
    <property type="entry name" value="EAL domain-like"/>
    <property type="match status" value="1"/>
</dbReference>
<dbReference type="SMART" id="SM00091">
    <property type="entry name" value="PAS"/>
    <property type="match status" value="2"/>
</dbReference>
<dbReference type="AlphaFoldDB" id="A0A1Y6D497"/>
<keyword evidence="5" id="KW-1185">Reference proteome</keyword>
<dbReference type="CDD" id="cd01948">
    <property type="entry name" value="EAL"/>
    <property type="match status" value="1"/>
</dbReference>
<organism evidence="4 5">
    <name type="scientific">Methylomagnum ishizawai</name>
    <dbReference type="NCBI Taxonomy" id="1760988"/>
    <lineage>
        <taxon>Bacteria</taxon>
        <taxon>Pseudomonadati</taxon>
        <taxon>Pseudomonadota</taxon>
        <taxon>Gammaproteobacteria</taxon>
        <taxon>Methylococcales</taxon>
        <taxon>Methylococcaceae</taxon>
        <taxon>Methylomagnum</taxon>
    </lineage>
</organism>
<dbReference type="CDD" id="cd00130">
    <property type="entry name" value="PAS"/>
    <property type="match status" value="1"/>
</dbReference>
<dbReference type="Gene3D" id="3.20.20.450">
    <property type="entry name" value="EAL domain"/>
    <property type="match status" value="1"/>
</dbReference>
<dbReference type="PROSITE" id="PS50883">
    <property type="entry name" value="EAL"/>
    <property type="match status" value="1"/>
</dbReference>
<dbReference type="SUPFAM" id="SSF55785">
    <property type="entry name" value="PYP-like sensor domain (PAS domain)"/>
    <property type="match status" value="2"/>
</dbReference>
<accession>A0A1Y6D497</accession>
<dbReference type="InterPro" id="IPR035919">
    <property type="entry name" value="EAL_sf"/>
</dbReference>
<protein>
    <submittedName>
        <fullName evidence="4">PAS domain S-box-containing protein</fullName>
    </submittedName>
</protein>
<dbReference type="SMART" id="SM00116">
    <property type="entry name" value="CBS"/>
    <property type="match status" value="3"/>
</dbReference>
<keyword evidence="1" id="KW-0129">CBS domain</keyword>
<evidence type="ECO:0000256" key="1">
    <source>
        <dbReference type="PROSITE-ProRule" id="PRU00703"/>
    </source>
</evidence>
<reference evidence="4 5" key="1">
    <citation type="submission" date="2016-12" db="EMBL/GenBank/DDBJ databases">
        <authorList>
            <person name="Song W.-J."/>
            <person name="Kurnit D.M."/>
        </authorList>
    </citation>
    <scope>NUCLEOTIDE SEQUENCE [LARGE SCALE GENOMIC DNA]</scope>
    <source>
        <strain evidence="4 5">175</strain>
    </source>
</reference>
<dbReference type="STRING" id="1760988.SAMN02949497_4671"/>
<evidence type="ECO:0000259" key="3">
    <source>
        <dbReference type="PROSITE" id="PS51371"/>
    </source>
</evidence>
<dbReference type="InterPro" id="IPR001633">
    <property type="entry name" value="EAL_dom"/>
</dbReference>
<dbReference type="InterPro" id="IPR046342">
    <property type="entry name" value="CBS_dom_sf"/>
</dbReference>
<dbReference type="InterPro" id="IPR035965">
    <property type="entry name" value="PAS-like_dom_sf"/>
</dbReference>
<gene>
    <name evidence="4" type="ORF">SAMN02949497_4671</name>
</gene>
<feature type="domain" description="CBS" evidence="3">
    <location>
        <begin position="138"/>
        <end position="193"/>
    </location>
</feature>
<dbReference type="PROSITE" id="PS51371">
    <property type="entry name" value="CBS"/>
    <property type="match status" value="2"/>
</dbReference>
<dbReference type="SMART" id="SM00052">
    <property type="entry name" value="EAL"/>
    <property type="match status" value="1"/>
</dbReference>
<feature type="domain" description="EAL" evidence="2">
    <location>
        <begin position="519"/>
        <end position="769"/>
    </location>
</feature>
<evidence type="ECO:0000259" key="2">
    <source>
        <dbReference type="PROSITE" id="PS50883"/>
    </source>
</evidence>
<dbReference type="Proteomes" id="UP000192923">
    <property type="component" value="Unassembled WGS sequence"/>
</dbReference>
<dbReference type="Pfam" id="PF00571">
    <property type="entry name" value="CBS"/>
    <property type="match status" value="3"/>
</dbReference>
<proteinExistence type="predicted"/>
<dbReference type="PANTHER" id="PTHR44757:SF2">
    <property type="entry name" value="BIOFILM ARCHITECTURE MAINTENANCE PROTEIN MBAA"/>
    <property type="match status" value="1"/>
</dbReference>
<dbReference type="EMBL" id="FXAM01000001">
    <property type="protein sequence ID" value="SMF97250.1"/>
    <property type="molecule type" value="Genomic_DNA"/>
</dbReference>
<dbReference type="Gene3D" id="3.10.580.10">
    <property type="entry name" value="CBS-domain"/>
    <property type="match status" value="2"/>
</dbReference>
<sequence length="769" mass="81821">MIKTTEQATCSGALTVEPETPVAEVLRSVRAVGGGAALVAQGGRLLGLVTLRECVFAALRYRNLPEVAIAELMYSPVPVAGAWEDWTTAYAAMIEQGICHRAVVDAEGHCSGLIGLDDCWGGLVDTLTDRLPVPEQAMSRAVVTVKETDSLLLAIRHMARHAIGCVVVERRGKPAGLLADTDIAPLIQYGVDLATIPASARMGREVPVFPVDGAAAAALAALREPGVRRLVMVDGLGRIVGLLSRHDLLRGLGREQAGSAPAHAVQEGLEWRAIADAGEDAVAILDGAGRVVRANRALAELLRRDRAEILGHPLEAVLNTHNAAPIPRFWLKRRGGDLALAAQDPRNPFGIPVLLGSSPLELDGLALAGQLFSIRDLSGTLRHEERDQLWGALMEQSTEGVLVISAAGGIVEANHAFCEIVGCGEQALLGSELAGWVDHGPAAPLFRALWEAVDSGRDWRGTVLHQGRNGSLHARELRVGPVASGRGAPARYLALVSGMPAAEPIWCGAGDWFEREAGAVGLENQLRRAIERDELSLCYQSQVEIEGGRVVGVEAMVRWQHGERGLIAPDGILPAAERGGFMPELDRWVLRRACAQGRRWLDSGLNFGRITVNVAESHLRCRDFGATVRRILEETGLPAADLEIDIPETALATQDRELTAALDALNRLGVAVAIDNFGTGPTSLLLLASLPVRRLKLDRGVLGAARATGSGLTRAAVAVGRTLGLGIIAKGVETERQRDEWLAEGCGEAQGFLYGRPAPADEIARMLAV</sequence>
<dbReference type="SUPFAM" id="SSF54631">
    <property type="entry name" value="CBS-domain pair"/>
    <property type="match status" value="2"/>
</dbReference>
<dbReference type="PANTHER" id="PTHR44757">
    <property type="entry name" value="DIGUANYLATE CYCLASE DGCP"/>
    <property type="match status" value="1"/>
</dbReference>
<evidence type="ECO:0000313" key="5">
    <source>
        <dbReference type="Proteomes" id="UP000192923"/>
    </source>
</evidence>
<dbReference type="Gene3D" id="3.30.450.20">
    <property type="entry name" value="PAS domain"/>
    <property type="match status" value="2"/>
</dbReference>
<dbReference type="InterPro" id="IPR052155">
    <property type="entry name" value="Biofilm_reg_signaling"/>
</dbReference>
<evidence type="ECO:0000313" key="4">
    <source>
        <dbReference type="EMBL" id="SMF97250.1"/>
    </source>
</evidence>
<dbReference type="NCBIfam" id="TIGR00229">
    <property type="entry name" value="sensory_box"/>
    <property type="match status" value="1"/>
</dbReference>
<dbReference type="Pfam" id="PF00563">
    <property type="entry name" value="EAL"/>
    <property type="match status" value="1"/>
</dbReference>
<dbReference type="CDD" id="cd02205">
    <property type="entry name" value="CBS_pair_SF"/>
    <property type="match status" value="2"/>
</dbReference>
<dbReference type="InterPro" id="IPR000644">
    <property type="entry name" value="CBS_dom"/>
</dbReference>
<feature type="domain" description="CBS" evidence="3">
    <location>
        <begin position="202"/>
        <end position="258"/>
    </location>
</feature>
<name>A0A1Y6D497_9GAMM</name>